<proteinExistence type="predicted"/>
<dbReference type="Pfam" id="PF22725">
    <property type="entry name" value="GFO_IDH_MocA_C3"/>
    <property type="match status" value="1"/>
</dbReference>
<protein>
    <submittedName>
        <fullName evidence="4">Gfo/Idh/MocA family oxidoreductase</fullName>
    </submittedName>
</protein>
<feature type="domain" description="Gfo/Idh/MocA-like oxidoreductase N-terminal" evidence="2">
    <location>
        <begin position="56"/>
        <end position="178"/>
    </location>
</feature>
<dbReference type="Proteomes" id="UP001597375">
    <property type="component" value="Unassembled WGS sequence"/>
</dbReference>
<evidence type="ECO:0000313" key="5">
    <source>
        <dbReference type="Proteomes" id="UP001597375"/>
    </source>
</evidence>
<dbReference type="Gene3D" id="3.30.360.10">
    <property type="entry name" value="Dihydrodipicolinate Reductase, domain 2"/>
    <property type="match status" value="1"/>
</dbReference>
<gene>
    <name evidence="4" type="ORF">ACFSSA_08055</name>
</gene>
<accession>A0ABW5D788</accession>
<feature type="region of interest" description="Disordered" evidence="1">
    <location>
        <begin position="1"/>
        <end position="21"/>
    </location>
</feature>
<dbReference type="InterPro" id="IPR050463">
    <property type="entry name" value="Gfo/Idh/MocA_oxidrdct_glycsds"/>
</dbReference>
<dbReference type="RefSeq" id="WP_386819917.1">
    <property type="nucleotide sequence ID" value="NZ_JBHUIT010000010.1"/>
</dbReference>
<name>A0ABW5D788_9BACT</name>
<dbReference type="PROSITE" id="PS51318">
    <property type="entry name" value="TAT"/>
    <property type="match status" value="1"/>
</dbReference>
<dbReference type="SUPFAM" id="SSF51735">
    <property type="entry name" value="NAD(P)-binding Rossmann-fold domains"/>
    <property type="match status" value="1"/>
</dbReference>
<dbReference type="InterPro" id="IPR036291">
    <property type="entry name" value="NAD(P)-bd_dom_sf"/>
</dbReference>
<evidence type="ECO:0000256" key="1">
    <source>
        <dbReference type="SAM" id="MobiDB-lite"/>
    </source>
</evidence>
<dbReference type="InterPro" id="IPR006311">
    <property type="entry name" value="TAT_signal"/>
</dbReference>
<sequence length="442" mass="49356">MPSNKLSARETDSPFLPENPSRRQFLTASGAVALSACLGTLAARADTAGDLKTKKLKIGIVGLGNRGSGAVRDVLGADPNVVIWSVGDVNEETTGQNKSKLKQTYGERIDCEERTFIGYDSFEKVLNSGIDIIMLATPPAFRPAQVRKSFEKGVHVFAEKPWCVDAPGLRMVESAVKAGNEKGFSFLTGLVWRHTEAAKKIYETALSGEIGDILTATGYYCLWQGMEKNSLEPAKLKTLHEHNGFKRWFSFRELGGDWIMEQFIHSVDKLGWAMNDDVPERCYGNGGRPLNGSPGNTTEFINITYEYQDGRRALLNGSHMSRFRTIHDEIFATKGRTKLSNGRSFIEKEGKRIFEADTVALGYELEHVTFLEHIRAGKVYSDLKPSYNTHLLALMGRMATQTGQEIYPEDVLESDEAYFDSEKKWDYDTPFETMPYPSPLNS</sequence>
<dbReference type="PANTHER" id="PTHR43818">
    <property type="entry name" value="BCDNA.GH03377"/>
    <property type="match status" value="1"/>
</dbReference>
<dbReference type="Pfam" id="PF01408">
    <property type="entry name" value="GFO_IDH_MocA"/>
    <property type="match status" value="1"/>
</dbReference>
<feature type="domain" description="GFO/IDH/MocA-like oxidoreductase" evidence="3">
    <location>
        <begin position="205"/>
        <end position="336"/>
    </location>
</feature>
<dbReference type="InterPro" id="IPR000683">
    <property type="entry name" value="Gfo/Idh/MocA-like_OxRdtase_N"/>
</dbReference>
<keyword evidence="5" id="KW-1185">Reference proteome</keyword>
<dbReference type="SUPFAM" id="SSF55347">
    <property type="entry name" value="Glyceraldehyde-3-phosphate dehydrogenase-like, C-terminal domain"/>
    <property type="match status" value="1"/>
</dbReference>
<comment type="caution">
    <text evidence="4">The sequence shown here is derived from an EMBL/GenBank/DDBJ whole genome shotgun (WGS) entry which is preliminary data.</text>
</comment>
<dbReference type="InterPro" id="IPR055170">
    <property type="entry name" value="GFO_IDH_MocA-like_dom"/>
</dbReference>
<reference evidence="5" key="1">
    <citation type="journal article" date="2019" name="Int. J. Syst. Evol. Microbiol.">
        <title>The Global Catalogue of Microorganisms (GCM) 10K type strain sequencing project: providing services to taxonomists for standard genome sequencing and annotation.</title>
        <authorList>
            <consortium name="The Broad Institute Genomics Platform"/>
            <consortium name="The Broad Institute Genome Sequencing Center for Infectious Disease"/>
            <person name="Wu L."/>
            <person name="Ma J."/>
        </authorList>
    </citation>
    <scope>NUCLEOTIDE SEQUENCE [LARGE SCALE GENOMIC DNA]</scope>
    <source>
        <strain evidence="5">CGMCC 4.7106</strain>
    </source>
</reference>
<organism evidence="4 5">
    <name type="scientific">Luteolibacter algae</name>
    <dbReference type="NCBI Taxonomy" id="454151"/>
    <lineage>
        <taxon>Bacteria</taxon>
        <taxon>Pseudomonadati</taxon>
        <taxon>Verrucomicrobiota</taxon>
        <taxon>Verrucomicrobiia</taxon>
        <taxon>Verrucomicrobiales</taxon>
        <taxon>Verrucomicrobiaceae</taxon>
        <taxon>Luteolibacter</taxon>
    </lineage>
</organism>
<dbReference type="EMBL" id="JBHUIT010000010">
    <property type="protein sequence ID" value="MFD2256625.1"/>
    <property type="molecule type" value="Genomic_DNA"/>
</dbReference>
<evidence type="ECO:0000259" key="3">
    <source>
        <dbReference type="Pfam" id="PF22725"/>
    </source>
</evidence>
<evidence type="ECO:0000313" key="4">
    <source>
        <dbReference type="EMBL" id="MFD2256625.1"/>
    </source>
</evidence>
<dbReference type="Gene3D" id="3.40.50.720">
    <property type="entry name" value="NAD(P)-binding Rossmann-like Domain"/>
    <property type="match status" value="1"/>
</dbReference>
<dbReference type="PANTHER" id="PTHR43818:SF5">
    <property type="entry name" value="OXIDOREDUCTASE FAMILY PROTEIN"/>
    <property type="match status" value="1"/>
</dbReference>
<evidence type="ECO:0000259" key="2">
    <source>
        <dbReference type="Pfam" id="PF01408"/>
    </source>
</evidence>